<protein>
    <submittedName>
        <fullName evidence="2">Uncharacterized protein</fullName>
    </submittedName>
</protein>
<reference evidence="2 3" key="1">
    <citation type="journal article" date="2017" name="Curr. Biol.">
        <title>Genome architecture and evolution of a unichromosomal asexual nematode.</title>
        <authorList>
            <person name="Fradin H."/>
            <person name="Zegar C."/>
            <person name="Gutwein M."/>
            <person name="Lucas J."/>
            <person name="Kovtun M."/>
            <person name="Corcoran D."/>
            <person name="Baugh L.R."/>
            <person name="Kiontke K."/>
            <person name="Gunsalus K."/>
            <person name="Fitch D.H."/>
            <person name="Piano F."/>
        </authorList>
    </citation>
    <scope>NUCLEOTIDE SEQUENCE [LARGE SCALE GENOMIC DNA]</scope>
    <source>
        <strain evidence="2">PF1309</strain>
    </source>
</reference>
<proteinExistence type="predicted"/>
<accession>A0A2A2KTR4</accession>
<gene>
    <name evidence="2" type="ORF">WR25_21114</name>
</gene>
<feature type="compositionally biased region" description="Basic and acidic residues" evidence="1">
    <location>
        <begin position="22"/>
        <end position="32"/>
    </location>
</feature>
<evidence type="ECO:0000256" key="1">
    <source>
        <dbReference type="SAM" id="MobiDB-lite"/>
    </source>
</evidence>
<dbReference type="Proteomes" id="UP000218231">
    <property type="component" value="Unassembled WGS sequence"/>
</dbReference>
<name>A0A2A2KTR4_9BILA</name>
<comment type="caution">
    <text evidence="2">The sequence shown here is derived from an EMBL/GenBank/DDBJ whole genome shotgun (WGS) entry which is preliminary data.</text>
</comment>
<feature type="compositionally biased region" description="Basic and acidic residues" evidence="1">
    <location>
        <begin position="45"/>
        <end position="70"/>
    </location>
</feature>
<dbReference type="EMBL" id="LIAE01007729">
    <property type="protein sequence ID" value="PAV77311.1"/>
    <property type="molecule type" value="Genomic_DNA"/>
</dbReference>
<evidence type="ECO:0000313" key="2">
    <source>
        <dbReference type="EMBL" id="PAV77311.1"/>
    </source>
</evidence>
<evidence type="ECO:0000313" key="3">
    <source>
        <dbReference type="Proteomes" id="UP000218231"/>
    </source>
</evidence>
<dbReference type="AlphaFoldDB" id="A0A2A2KTR4"/>
<sequence length="104" mass="11774">MGNGVPRVSGKKNMEYNQFDDVWSKQESTSRDHARHAHSNGSNDCRIKLSGKDVDDREPRTDAEFADERSGMNIAETHPTPQMIIVRASVHLLPTHCRRGQTMK</sequence>
<organism evidence="2 3">
    <name type="scientific">Diploscapter pachys</name>
    <dbReference type="NCBI Taxonomy" id="2018661"/>
    <lineage>
        <taxon>Eukaryota</taxon>
        <taxon>Metazoa</taxon>
        <taxon>Ecdysozoa</taxon>
        <taxon>Nematoda</taxon>
        <taxon>Chromadorea</taxon>
        <taxon>Rhabditida</taxon>
        <taxon>Rhabditina</taxon>
        <taxon>Rhabditomorpha</taxon>
        <taxon>Rhabditoidea</taxon>
        <taxon>Rhabditidae</taxon>
        <taxon>Diploscapter</taxon>
    </lineage>
</organism>
<feature type="region of interest" description="Disordered" evidence="1">
    <location>
        <begin position="1"/>
        <end position="73"/>
    </location>
</feature>
<keyword evidence="3" id="KW-1185">Reference proteome</keyword>